<name>A0A2T0XTM6_9BACT</name>
<dbReference type="Pfam" id="PF00144">
    <property type="entry name" value="Beta-lactamase"/>
    <property type="match status" value="1"/>
</dbReference>
<dbReference type="AlphaFoldDB" id="A0A2T0XTM6"/>
<evidence type="ECO:0000313" key="4">
    <source>
        <dbReference type="Proteomes" id="UP000252733"/>
    </source>
</evidence>
<proteinExistence type="predicted"/>
<dbReference type="SUPFAM" id="SSF56601">
    <property type="entry name" value="beta-lactamase/transpeptidase-like"/>
    <property type="match status" value="1"/>
</dbReference>
<evidence type="ECO:0000259" key="2">
    <source>
        <dbReference type="Pfam" id="PF00144"/>
    </source>
</evidence>
<feature type="domain" description="Beta-lactamase-related" evidence="2">
    <location>
        <begin position="93"/>
        <end position="372"/>
    </location>
</feature>
<sequence length="398" mass="45805">MTRKRKLREMKKSGKVKKSKTFKIVIFSIVGITALYTLLPDYLQKGMIYLTPDIDDYKIFDNREVKTGTPRPWPLTFDYNRYSIPAESVRDSMENLKTTGFLIIQNDSVLFEQYQGGHDSSTISNSFSMAKSIVSLLIGCAIDDGYIGSVDDKVSKYLPWLRGTHSDQLTIRHLLTMSSASNWDEHYSSPFSITTRAYYGRDLPGTMKRVKIVNHPGIMFNYKSGDTQFLERILSATTEMSLAEYASKKLWQPLGAEVPALWSLDKRKGTEKAYCCFNSTPRDFARIGSLVLNRGRFHGEKIISDQYIREMTTPARYLTNEDAQMVEYYGMHWWVMNYEGENIPYARGILGQYIFVIPSHNAVIVRLGHQRSNEYINHHPRDAYTWVRAGLDILTQRP</sequence>
<accession>A0A2T0XTM6</accession>
<dbReference type="Gene3D" id="3.40.710.10">
    <property type="entry name" value="DD-peptidase/beta-lactamase superfamily"/>
    <property type="match status" value="1"/>
</dbReference>
<dbReference type="InterPro" id="IPR001466">
    <property type="entry name" value="Beta-lactam-related"/>
</dbReference>
<keyword evidence="4" id="KW-1185">Reference proteome</keyword>
<evidence type="ECO:0000313" key="3">
    <source>
        <dbReference type="EMBL" id="RCW30596.1"/>
    </source>
</evidence>
<gene>
    <name evidence="3" type="ORF">DFO77_12132</name>
</gene>
<keyword evidence="1" id="KW-0472">Membrane</keyword>
<reference evidence="3 4" key="1">
    <citation type="submission" date="2018-07" db="EMBL/GenBank/DDBJ databases">
        <title>Freshwater and sediment microbial communities from various areas in North America, analyzing microbe dynamics in response to fracking.</title>
        <authorList>
            <person name="Lamendella R."/>
        </authorList>
    </citation>
    <scope>NUCLEOTIDE SEQUENCE [LARGE SCALE GENOMIC DNA]</scope>
    <source>
        <strain evidence="3 4">160A</strain>
    </source>
</reference>
<keyword evidence="1" id="KW-0812">Transmembrane</keyword>
<dbReference type="STRING" id="1168289.GCA_000259075_01343"/>
<organism evidence="3 4">
    <name type="scientific">Marinilabilia salmonicolor</name>
    <dbReference type="NCBI Taxonomy" id="989"/>
    <lineage>
        <taxon>Bacteria</taxon>
        <taxon>Pseudomonadati</taxon>
        <taxon>Bacteroidota</taxon>
        <taxon>Bacteroidia</taxon>
        <taxon>Marinilabiliales</taxon>
        <taxon>Marinilabiliaceae</taxon>
        <taxon>Marinilabilia</taxon>
    </lineage>
</organism>
<comment type="caution">
    <text evidence="3">The sequence shown here is derived from an EMBL/GenBank/DDBJ whole genome shotgun (WGS) entry which is preliminary data.</text>
</comment>
<dbReference type="InterPro" id="IPR050789">
    <property type="entry name" value="Diverse_Enzym_Activities"/>
</dbReference>
<dbReference type="Proteomes" id="UP000252733">
    <property type="component" value="Unassembled WGS sequence"/>
</dbReference>
<dbReference type="InterPro" id="IPR012338">
    <property type="entry name" value="Beta-lactam/transpept-like"/>
</dbReference>
<protein>
    <submittedName>
        <fullName evidence="3">CubicO group peptidase (Beta-lactamase class C family)</fullName>
    </submittedName>
</protein>
<dbReference type="PANTHER" id="PTHR43283">
    <property type="entry name" value="BETA-LACTAMASE-RELATED"/>
    <property type="match status" value="1"/>
</dbReference>
<feature type="transmembrane region" description="Helical" evidence="1">
    <location>
        <begin position="21"/>
        <end position="39"/>
    </location>
</feature>
<evidence type="ECO:0000256" key="1">
    <source>
        <dbReference type="SAM" id="Phobius"/>
    </source>
</evidence>
<keyword evidence="1" id="KW-1133">Transmembrane helix</keyword>
<dbReference type="PANTHER" id="PTHR43283:SF14">
    <property type="entry name" value="BLL8153 PROTEIN"/>
    <property type="match status" value="1"/>
</dbReference>
<dbReference type="EMBL" id="QPIZ01000021">
    <property type="protein sequence ID" value="RCW30596.1"/>
    <property type="molecule type" value="Genomic_DNA"/>
</dbReference>